<dbReference type="EMBL" id="GG663737">
    <property type="protein sequence ID" value="EEH59062.1"/>
    <property type="molecule type" value="Genomic_DNA"/>
</dbReference>
<dbReference type="GO" id="GO:0016787">
    <property type="term" value="F:hydrolase activity"/>
    <property type="evidence" value="ECO:0007669"/>
    <property type="project" value="InterPro"/>
</dbReference>
<protein>
    <submittedName>
        <fullName evidence="2">Predicted protein</fullName>
    </submittedName>
</protein>
<proteinExistence type="predicted"/>
<reference evidence="2 3" key="1">
    <citation type="journal article" date="2009" name="Science">
        <title>Green evolution and dynamic adaptations revealed by genomes of the marine picoeukaryotes Micromonas.</title>
        <authorList>
            <person name="Worden A.Z."/>
            <person name="Lee J.H."/>
            <person name="Mock T."/>
            <person name="Rouze P."/>
            <person name="Simmons M.P."/>
            <person name="Aerts A.L."/>
            <person name="Allen A.E."/>
            <person name="Cuvelier M.L."/>
            <person name="Derelle E."/>
            <person name="Everett M.V."/>
            <person name="Foulon E."/>
            <person name="Grimwood J."/>
            <person name="Gundlach H."/>
            <person name="Henrissat B."/>
            <person name="Napoli C."/>
            <person name="McDonald S.M."/>
            <person name="Parker M.S."/>
            <person name="Rombauts S."/>
            <person name="Salamov A."/>
            <person name="Von Dassow P."/>
            <person name="Badger J.H."/>
            <person name="Coutinho P.M."/>
            <person name="Demir E."/>
            <person name="Dubchak I."/>
            <person name="Gentemann C."/>
            <person name="Eikrem W."/>
            <person name="Gready J.E."/>
            <person name="John U."/>
            <person name="Lanier W."/>
            <person name="Lindquist E.A."/>
            <person name="Lucas S."/>
            <person name="Mayer K.F."/>
            <person name="Moreau H."/>
            <person name="Not F."/>
            <person name="Otillar R."/>
            <person name="Panaud O."/>
            <person name="Pangilinan J."/>
            <person name="Paulsen I."/>
            <person name="Piegu B."/>
            <person name="Poliakov A."/>
            <person name="Robbens S."/>
            <person name="Schmutz J."/>
            <person name="Toulza E."/>
            <person name="Wyss T."/>
            <person name="Zelensky A."/>
            <person name="Zhou K."/>
            <person name="Armbrust E.V."/>
            <person name="Bhattacharya D."/>
            <person name="Goodenough U.W."/>
            <person name="Van de Peer Y."/>
            <person name="Grigoriev I.V."/>
        </authorList>
    </citation>
    <scope>NUCLEOTIDE SEQUENCE [LARGE SCALE GENOMIC DNA]</scope>
    <source>
        <strain evidence="2 3">CCMP1545</strain>
    </source>
</reference>
<dbReference type="InterPro" id="IPR029052">
    <property type="entry name" value="Metallo-depent_PP-like"/>
</dbReference>
<keyword evidence="3" id="KW-1185">Reference proteome</keyword>
<feature type="domain" description="Calcineurin-like phosphoesterase" evidence="1">
    <location>
        <begin position="1"/>
        <end position="91"/>
    </location>
</feature>
<dbReference type="SUPFAM" id="SSF56300">
    <property type="entry name" value="Metallo-dependent phosphatases"/>
    <property type="match status" value="1"/>
</dbReference>
<dbReference type="STRING" id="564608.C1MMJ6"/>
<dbReference type="RefSeq" id="XP_003057417.1">
    <property type="nucleotide sequence ID" value="XM_003057371.1"/>
</dbReference>
<gene>
    <name evidence="2" type="ORF">MICPUCDRAFT_4070</name>
</gene>
<dbReference type="eggNOG" id="KOG0374">
    <property type="taxonomic scope" value="Eukaryota"/>
</dbReference>
<dbReference type="InterPro" id="IPR004843">
    <property type="entry name" value="Calcineurin-like_PHP"/>
</dbReference>
<dbReference type="Pfam" id="PF00149">
    <property type="entry name" value="Metallophos"/>
    <property type="match status" value="1"/>
</dbReference>
<evidence type="ECO:0000313" key="2">
    <source>
        <dbReference type="EMBL" id="EEH59062.1"/>
    </source>
</evidence>
<dbReference type="PANTHER" id="PTHR47680:SF2">
    <property type="entry name" value="SHEWANELLA-LIKE PROTEIN PHOSPHATASE 2"/>
    <property type="match status" value="1"/>
</dbReference>
<evidence type="ECO:0000313" key="3">
    <source>
        <dbReference type="Proteomes" id="UP000001876"/>
    </source>
</evidence>
<dbReference type="Proteomes" id="UP000001876">
    <property type="component" value="Unassembled WGS sequence"/>
</dbReference>
<dbReference type="AlphaFoldDB" id="C1MMJ6"/>
<dbReference type="PANTHER" id="PTHR47680">
    <property type="entry name" value="SHEWANELLA-LIKE PROTEIN PHOSPHATASE 2"/>
    <property type="match status" value="1"/>
</dbReference>
<name>C1MMJ6_MICPC</name>
<dbReference type="OMA" id="NEVLWFM"/>
<dbReference type="OrthoDB" id="5976022at2759"/>
<organism evidence="3">
    <name type="scientific">Micromonas pusilla (strain CCMP1545)</name>
    <name type="common">Picoplanktonic green alga</name>
    <dbReference type="NCBI Taxonomy" id="564608"/>
    <lineage>
        <taxon>Eukaryota</taxon>
        <taxon>Viridiplantae</taxon>
        <taxon>Chlorophyta</taxon>
        <taxon>Mamiellophyceae</taxon>
        <taxon>Mamiellales</taxon>
        <taxon>Mamiellaceae</taxon>
        <taxon>Micromonas</taxon>
    </lineage>
</organism>
<accession>C1MMJ6</accession>
<dbReference type="GeneID" id="9682379"/>
<dbReference type="KEGG" id="mpp:MICPUCDRAFT_4070"/>
<sequence>RLVAVGDLHGDLAKTKEALVAGGLMDPSTERWSGGTTTAVQVGDQLDRGGDEVAILLLLERLRKEARDAGGELVVMNGNHETLNVAGRFRYATADGLEDFRRWRGRQCMGAAMKHACGRRTGAAAAAAAAAGDDAAAPGRTSARLYSDSGPGAQLPRLAALAPGGPMARRFLAHQPLVVAVGSTVFAHGGVLPHHVDYGLERINKETSDWVRGNKGSGPPPVHVSGRESVVWARDYSMPEKTQCDCDVLEASLSKMPGMKRVVVGHTIQAPHGVNAACDGKVLRVDVGMSKGCGDGKPEVLEILDD</sequence>
<dbReference type="Gene3D" id="3.60.21.10">
    <property type="match status" value="1"/>
</dbReference>
<feature type="non-terminal residue" evidence="2">
    <location>
        <position position="306"/>
    </location>
</feature>
<evidence type="ECO:0000259" key="1">
    <source>
        <dbReference type="Pfam" id="PF00149"/>
    </source>
</evidence>
<feature type="non-terminal residue" evidence="2">
    <location>
        <position position="1"/>
    </location>
</feature>